<evidence type="ECO:0000313" key="2">
    <source>
        <dbReference type="EMBL" id="SEI43970.1"/>
    </source>
</evidence>
<organism evidence="2 3">
    <name type="scientific">Azotobacter beijerinckii</name>
    <dbReference type="NCBI Taxonomy" id="170623"/>
    <lineage>
        <taxon>Bacteria</taxon>
        <taxon>Pseudomonadati</taxon>
        <taxon>Pseudomonadota</taxon>
        <taxon>Gammaproteobacteria</taxon>
        <taxon>Pseudomonadales</taxon>
        <taxon>Pseudomonadaceae</taxon>
        <taxon>Azotobacter</taxon>
    </lineage>
</organism>
<gene>
    <name evidence="2" type="ORF">SAMN04244579_00461</name>
</gene>
<protein>
    <submittedName>
        <fullName evidence="2">CobQ/CobB/MinD/ParA nucleotide binding domain-containing protein</fullName>
    </submittedName>
</protein>
<dbReference type="SUPFAM" id="SSF52540">
    <property type="entry name" value="P-loop containing nucleoside triphosphate hydrolases"/>
    <property type="match status" value="1"/>
</dbReference>
<dbReference type="RefSeq" id="WP_090896763.1">
    <property type="nucleotide sequence ID" value="NZ_FNYO01000004.1"/>
</dbReference>
<evidence type="ECO:0000259" key="1">
    <source>
        <dbReference type="Pfam" id="PF13614"/>
    </source>
</evidence>
<dbReference type="Proteomes" id="UP000199005">
    <property type="component" value="Unassembled WGS sequence"/>
</dbReference>
<dbReference type="Pfam" id="PF13614">
    <property type="entry name" value="AAA_31"/>
    <property type="match status" value="1"/>
</dbReference>
<accession>A0A1H6QWV6</accession>
<proteinExistence type="predicted"/>
<sequence>MKSIAFFNNKGGVGKTTLLCNLAASLSIAQKKKVLVIDADPQCNASAYLLPDKQLEEILLTNGHQSIDSFYDPVRKGEGYAAGIPTIFRSERFEVDVIVGDPKLSIREDLLATDWAATRNGEHRGFQTTFALRELISRLQDYDYIMVDMGPSLGALNRSVLLAVDYFLMPLSVDIFSMMAVSNILKSFKNWKFSLEGALARYDAEEGHSYKARGADVSWELQFAGYVMQQYTAKKKEGVRQAVDAFENIISKQKQELEELCRFFGCDSSDVNLGEVPTLSSVVPLSQQAHAPIFDLGAKDGIVGSHYIRVEEAGGFYHAIAEKFSQRIDG</sequence>
<dbReference type="EMBL" id="FNYO01000004">
    <property type="protein sequence ID" value="SEI43970.1"/>
    <property type="molecule type" value="Genomic_DNA"/>
</dbReference>
<dbReference type="PANTHER" id="PTHR13696:SF52">
    <property type="entry name" value="PARA FAMILY PROTEIN CT_582"/>
    <property type="match status" value="1"/>
</dbReference>
<dbReference type="InterPro" id="IPR025669">
    <property type="entry name" value="AAA_dom"/>
</dbReference>
<name>A0A1H6QWV6_9GAMM</name>
<feature type="domain" description="AAA" evidence="1">
    <location>
        <begin position="1"/>
        <end position="193"/>
    </location>
</feature>
<dbReference type="InterPro" id="IPR027417">
    <property type="entry name" value="P-loop_NTPase"/>
</dbReference>
<dbReference type="CDD" id="cd02042">
    <property type="entry name" value="ParAB_family"/>
    <property type="match status" value="1"/>
</dbReference>
<dbReference type="PANTHER" id="PTHR13696">
    <property type="entry name" value="P-LOOP CONTAINING NUCLEOSIDE TRIPHOSPHATE HYDROLASE"/>
    <property type="match status" value="1"/>
</dbReference>
<dbReference type="AlphaFoldDB" id="A0A1H6QWV6"/>
<dbReference type="InterPro" id="IPR050678">
    <property type="entry name" value="DNA_Partitioning_ATPase"/>
</dbReference>
<dbReference type="Gene3D" id="3.40.50.300">
    <property type="entry name" value="P-loop containing nucleotide triphosphate hydrolases"/>
    <property type="match status" value="1"/>
</dbReference>
<reference evidence="2 3" key="1">
    <citation type="submission" date="2016-10" db="EMBL/GenBank/DDBJ databases">
        <authorList>
            <person name="de Groot N.N."/>
        </authorList>
    </citation>
    <scope>NUCLEOTIDE SEQUENCE [LARGE SCALE GENOMIC DNA]</scope>
    <source>
        <strain evidence="2 3">DSM 1041</strain>
    </source>
</reference>
<evidence type="ECO:0000313" key="3">
    <source>
        <dbReference type="Proteomes" id="UP000199005"/>
    </source>
</evidence>
<dbReference type="STRING" id="170623.SAMN04244579_00461"/>